<evidence type="ECO:0008006" key="3">
    <source>
        <dbReference type="Google" id="ProtNLM"/>
    </source>
</evidence>
<accession>A0ABP9UMF0</accession>
<dbReference type="Proteomes" id="UP001476282">
    <property type="component" value="Unassembled WGS sequence"/>
</dbReference>
<protein>
    <recommendedName>
        <fullName evidence="3">Methylated-DNA-[protein]-cysteine S-methyltransferase DNA binding domain-containing protein</fullName>
    </recommendedName>
</protein>
<dbReference type="Gene3D" id="1.10.10.10">
    <property type="entry name" value="Winged helix-like DNA-binding domain superfamily/Winged helix DNA-binding domain"/>
    <property type="match status" value="1"/>
</dbReference>
<name>A0ABP9UMF0_9BACT</name>
<evidence type="ECO:0000313" key="1">
    <source>
        <dbReference type="EMBL" id="GAA5482735.1"/>
    </source>
</evidence>
<proteinExistence type="predicted"/>
<reference evidence="1 2" key="1">
    <citation type="submission" date="2024-02" db="EMBL/GenBank/DDBJ databases">
        <title>Haloferula sargassicola NBRC 104335.</title>
        <authorList>
            <person name="Ichikawa N."/>
            <person name="Katano-Makiyama Y."/>
            <person name="Hidaka K."/>
        </authorList>
    </citation>
    <scope>NUCLEOTIDE SEQUENCE [LARGE SCALE GENOMIC DNA]</scope>
    <source>
        <strain evidence="1 2">NBRC 104335</strain>
    </source>
</reference>
<evidence type="ECO:0000313" key="2">
    <source>
        <dbReference type="Proteomes" id="UP001476282"/>
    </source>
</evidence>
<organism evidence="1 2">
    <name type="scientific">Haloferula sargassicola</name>
    <dbReference type="NCBI Taxonomy" id="490096"/>
    <lineage>
        <taxon>Bacteria</taxon>
        <taxon>Pseudomonadati</taxon>
        <taxon>Verrucomicrobiota</taxon>
        <taxon>Verrucomicrobiia</taxon>
        <taxon>Verrucomicrobiales</taxon>
        <taxon>Verrucomicrobiaceae</taxon>
        <taxon>Haloferula</taxon>
    </lineage>
</organism>
<sequence length="110" mass="12411">MKEDLDAFLDATLWRRAAYNQINVIPKGMLASYGRIAELTNLAAGTAVSARQIAWLRRRLYGFLTHDTEVPLHRVAKMGDVASKHDSEDTRRINTELRIQEEITGGGSWL</sequence>
<comment type="caution">
    <text evidence="1">The sequence shown here is derived from an EMBL/GenBank/DDBJ whole genome shotgun (WGS) entry which is preliminary data.</text>
</comment>
<dbReference type="InterPro" id="IPR036217">
    <property type="entry name" value="MethylDNA_cys_MeTrfase_DNAb"/>
</dbReference>
<dbReference type="EMBL" id="BAABRI010000009">
    <property type="protein sequence ID" value="GAA5482735.1"/>
    <property type="molecule type" value="Genomic_DNA"/>
</dbReference>
<gene>
    <name evidence="1" type="ORF">Hsar01_01958</name>
</gene>
<keyword evidence="2" id="KW-1185">Reference proteome</keyword>
<dbReference type="RefSeq" id="WP_353566865.1">
    <property type="nucleotide sequence ID" value="NZ_BAABRI010000009.1"/>
</dbReference>
<dbReference type="InterPro" id="IPR036388">
    <property type="entry name" value="WH-like_DNA-bd_sf"/>
</dbReference>
<dbReference type="SUPFAM" id="SSF46767">
    <property type="entry name" value="Methylated DNA-protein cysteine methyltransferase, C-terminal domain"/>
    <property type="match status" value="1"/>
</dbReference>